<dbReference type="Proteomes" id="UP000650511">
    <property type="component" value="Unassembled WGS sequence"/>
</dbReference>
<keyword evidence="2" id="KW-0805">Transcription regulation</keyword>
<evidence type="ECO:0000256" key="1">
    <source>
        <dbReference type="ARBA" id="ARBA00022491"/>
    </source>
</evidence>
<evidence type="ECO:0000313" key="7">
    <source>
        <dbReference type="EMBL" id="GGI09377.1"/>
    </source>
</evidence>
<dbReference type="PRINTS" id="PR00455">
    <property type="entry name" value="HTHTETR"/>
</dbReference>
<dbReference type="GO" id="GO:0003700">
    <property type="term" value="F:DNA-binding transcription factor activity"/>
    <property type="evidence" value="ECO:0007669"/>
    <property type="project" value="TreeGrafter"/>
</dbReference>
<evidence type="ECO:0000256" key="3">
    <source>
        <dbReference type="ARBA" id="ARBA00023125"/>
    </source>
</evidence>
<dbReference type="InterPro" id="IPR009057">
    <property type="entry name" value="Homeodomain-like_sf"/>
</dbReference>
<dbReference type="SUPFAM" id="SSF46689">
    <property type="entry name" value="Homeodomain-like"/>
    <property type="match status" value="1"/>
</dbReference>
<keyword evidence="3 5" id="KW-0238">DNA-binding</keyword>
<evidence type="ECO:0000256" key="4">
    <source>
        <dbReference type="ARBA" id="ARBA00023163"/>
    </source>
</evidence>
<dbReference type="InterPro" id="IPR050109">
    <property type="entry name" value="HTH-type_TetR-like_transc_reg"/>
</dbReference>
<dbReference type="PANTHER" id="PTHR30055">
    <property type="entry name" value="HTH-TYPE TRANSCRIPTIONAL REGULATOR RUTR"/>
    <property type="match status" value="1"/>
</dbReference>
<dbReference type="GO" id="GO:0046677">
    <property type="term" value="P:response to antibiotic"/>
    <property type="evidence" value="ECO:0007669"/>
    <property type="project" value="InterPro"/>
</dbReference>
<dbReference type="Gene3D" id="1.10.357.10">
    <property type="entry name" value="Tetracycline Repressor, domain 2"/>
    <property type="match status" value="1"/>
</dbReference>
<organism evidence="7 8">
    <name type="scientific">Egicoccus halophilus</name>
    <dbReference type="NCBI Taxonomy" id="1670830"/>
    <lineage>
        <taxon>Bacteria</taxon>
        <taxon>Bacillati</taxon>
        <taxon>Actinomycetota</taxon>
        <taxon>Nitriliruptoria</taxon>
        <taxon>Egicoccales</taxon>
        <taxon>Egicoccaceae</taxon>
        <taxon>Egicoccus</taxon>
    </lineage>
</organism>
<dbReference type="InterPro" id="IPR004111">
    <property type="entry name" value="Repressor_TetR_C"/>
</dbReference>
<dbReference type="GO" id="GO:0045892">
    <property type="term" value="P:negative regulation of DNA-templated transcription"/>
    <property type="evidence" value="ECO:0007669"/>
    <property type="project" value="InterPro"/>
</dbReference>
<keyword evidence="8" id="KW-1185">Reference proteome</keyword>
<dbReference type="RefSeq" id="WP_229730691.1">
    <property type="nucleotide sequence ID" value="NZ_BMHA01000015.1"/>
</dbReference>
<feature type="domain" description="HTH tetR-type" evidence="6">
    <location>
        <begin position="4"/>
        <end position="64"/>
    </location>
</feature>
<proteinExistence type="predicted"/>
<evidence type="ECO:0000256" key="5">
    <source>
        <dbReference type="PROSITE-ProRule" id="PRU00335"/>
    </source>
</evidence>
<feature type="DNA-binding region" description="H-T-H motif" evidence="5">
    <location>
        <begin position="27"/>
        <end position="46"/>
    </location>
</feature>
<dbReference type="SUPFAM" id="SSF48498">
    <property type="entry name" value="Tetracyclin repressor-like, C-terminal domain"/>
    <property type="match status" value="1"/>
</dbReference>
<keyword evidence="4" id="KW-0804">Transcription</keyword>
<dbReference type="AlphaFoldDB" id="A0A8J3EZ78"/>
<reference evidence="7" key="1">
    <citation type="journal article" date="2014" name="Int. J. Syst. Evol. Microbiol.">
        <title>Complete genome sequence of Corynebacterium casei LMG S-19264T (=DSM 44701T), isolated from a smear-ripened cheese.</title>
        <authorList>
            <consortium name="US DOE Joint Genome Institute (JGI-PGF)"/>
            <person name="Walter F."/>
            <person name="Albersmeier A."/>
            <person name="Kalinowski J."/>
            <person name="Ruckert C."/>
        </authorList>
    </citation>
    <scope>NUCLEOTIDE SEQUENCE</scope>
    <source>
        <strain evidence="7">CGMCC 1.14988</strain>
    </source>
</reference>
<sequence length="212" mass="22857">MPQTTRESEIVAAALELLDAQGVEGVTLRAVARRLGVHLNTVSWHVKTKHRLLQLTADGALAEVSLDDLPSDWDGRLRVLLGRYRAALLAHRDGARLMAGTYAAEPHTLRLAEAVVGTLLEAGLGEREAAWSCWTLIYFTLGLTQEEQDAPAAGGAELDDALSPADHPALHRVLPHLAVGSFAERYEFGLDLVIASLRRRVPSADRAGPHAG</sequence>
<dbReference type="InterPro" id="IPR003012">
    <property type="entry name" value="Tet_transcr_reg_TetR"/>
</dbReference>
<evidence type="ECO:0000313" key="8">
    <source>
        <dbReference type="Proteomes" id="UP000650511"/>
    </source>
</evidence>
<dbReference type="Pfam" id="PF00440">
    <property type="entry name" value="TetR_N"/>
    <property type="match status" value="1"/>
</dbReference>
<gene>
    <name evidence="7" type="ORF">GCM10011354_33770</name>
</gene>
<reference evidence="7" key="2">
    <citation type="submission" date="2020-09" db="EMBL/GenBank/DDBJ databases">
        <authorList>
            <person name="Sun Q."/>
            <person name="Zhou Y."/>
        </authorList>
    </citation>
    <scope>NUCLEOTIDE SEQUENCE</scope>
    <source>
        <strain evidence="7">CGMCC 1.14988</strain>
    </source>
</reference>
<dbReference type="PRINTS" id="PR00400">
    <property type="entry name" value="TETREPRESSOR"/>
</dbReference>
<accession>A0A8J3EZ78</accession>
<dbReference type="GO" id="GO:0000976">
    <property type="term" value="F:transcription cis-regulatory region binding"/>
    <property type="evidence" value="ECO:0007669"/>
    <property type="project" value="TreeGrafter"/>
</dbReference>
<dbReference type="EMBL" id="BMHA01000015">
    <property type="protein sequence ID" value="GGI09377.1"/>
    <property type="molecule type" value="Genomic_DNA"/>
</dbReference>
<evidence type="ECO:0000259" key="6">
    <source>
        <dbReference type="PROSITE" id="PS50977"/>
    </source>
</evidence>
<protein>
    <submittedName>
        <fullName evidence="7">TetR family transcriptional regulator</fullName>
    </submittedName>
</protein>
<keyword evidence="1" id="KW-0678">Repressor</keyword>
<dbReference type="Pfam" id="PF02909">
    <property type="entry name" value="TetR_C_1"/>
    <property type="match status" value="1"/>
</dbReference>
<evidence type="ECO:0000256" key="2">
    <source>
        <dbReference type="ARBA" id="ARBA00023015"/>
    </source>
</evidence>
<name>A0A8J3EZ78_9ACTN</name>
<dbReference type="InterPro" id="IPR001647">
    <property type="entry name" value="HTH_TetR"/>
</dbReference>
<comment type="caution">
    <text evidence="7">The sequence shown here is derived from an EMBL/GenBank/DDBJ whole genome shotgun (WGS) entry which is preliminary data.</text>
</comment>
<dbReference type="PROSITE" id="PS50977">
    <property type="entry name" value="HTH_TETR_2"/>
    <property type="match status" value="1"/>
</dbReference>
<dbReference type="Gene3D" id="1.10.10.60">
    <property type="entry name" value="Homeodomain-like"/>
    <property type="match status" value="1"/>
</dbReference>
<dbReference type="PANTHER" id="PTHR30055:SF151">
    <property type="entry name" value="TRANSCRIPTIONAL REGULATORY PROTEIN"/>
    <property type="match status" value="1"/>
</dbReference>
<dbReference type="InterPro" id="IPR036271">
    <property type="entry name" value="Tet_transcr_reg_TetR-rel_C_sf"/>
</dbReference>